<feature type="transmembrane region" description="Helical" evidence="13">
    <location>
        <begin position="596"/>
        <end position="616"/>
    </location>
</feature>
<dbReference type="HOGENOM" id="CLU_007442_2_0_1"/>
<feature type="transmembrane region" description="Helical" evidence="13">
    <location>
        <begin position="486"/>
        <end position="503"/>
    </location>
</feature>
<dbReference type="PANTHER" id="PTHR13304">
    <property type="entry name" value="GLYCOSYLPHOSPHATIDYLINOSITOL ANCHOR ATTACHMENT 1 PROTEIN"/>
    <property type="match status" value="1"/>
</dbReference>
<dbReference type="InParanoid" id="E9GFR9"/>
<feature type="transmembrane region" description="Helical" evidence="13">
    <location>
        <begin position="453"/>
        <end position="474"/>
    </location>
</feature>
<organism evidence="14 15">
    <name type="scientific">Daphnia pulex</name>
    <name type="common">Water flea</name>
    <dbReference type="NCBI Taxonomy" id="6669"/>
    <lineage>
        <taxon>Eukaryota</taxon>
        <taxon>Metazoa</taxon>
        <taxon>Ecdysozoa</taxon>
        <taxon>Arthropoda</taxon>
        <taxon>Crustacea</taxon>
        <taxon>Branchiopoda</taxon>
        <taxon>Diplostraca</taxon>
        <taxon>Cladocera</taxon>
        <taxon>Anomopoda</taxon>
        <taxon>Daphniidae</taxon>
        <taxon>Daphnia</taxon>
    </lineage>
</organism>
<feature type="transmembrane region" description="Helical" evidence="13">
    <location>
        <begin position="411"/>
        <end position="433"/>
    </location>
</feature>
<evidence type="ECO:0000256" key="11">
    <source>
        <dbReference type="ARBA" id="ARBA00093619"/>
    </source>
</evidence>
<dbReference type="PIRSF" id="PIRSF036762">
    <property type="entry name" value="GAA1"/>
    <property type="match status" value="1"/>
</dbReference>
<dbReference type="FunFam" id="3.40.630.10:FF:000047">
    <property type="entry name" value="Glycosylphosphatidylinositol anchor attachment 1 protein"/>
    <property type="match status" value="1"/>
</dbReference>
<dbReference type="KEGG" id="dpx:DAPPUDRAFT_317365"/>
<gene>
    <name evidence="14" type="ORF">DAPPUDRAFT_317365</name>
</gene>
<dbReference type="OrthoDB" id="445301at2759"/>
<evidence type="ECO:0000256" key="4">
    <source>
        <dbReference type="ARBA" id="ARBA00022989"/>
    </source>
</evidence>
<dbReference type="eggNOG" id="KOG3566">
    <property type="taxonomic scope" value="Eukaryota"/>
</dbReference>
<keyword evidence="5 13" id="KW-0472">Membrane</keyword>
<dbReference type="PhylomeDB" id="E9GFR9"/>
<evidence type="ECO:0000256" key="12">
    <source>
        <dbReference type="ARBA" id="ARBA00093661"/>
    </source>
</evidence>
<reference evidence="14 15" key="1">
    <citation type="journal article" date="2011" name="Science">
        <title>The ecoresponsive genome of Daphnia pulex.</title>
        <authorList>
            <person name="Colbourne J.K."/>
            <person name="Pfrender M.E."/>
            <person name="Gilbert D."/>
            <person name="Thomas W.K."/>
            <person name="Tucker A."/>
            <person name="Oakley T.H."/>
            <person name="Tokishita S."/>
            <person name="Aerts A."/>
            <person name="Arnold G.J."/>
            <person name="Basu M.K."/>
            <person name="Bauer D.J."/>
            <person name="Caceres C.E."/>
            <person name="Carmel L."/>
            <person name="Casola C."/>
            <person name="Choi J.H."/>
            <person name="Detter J.C."/>
            <person name="Dong Q."/>
            <person name="Dusheyko S."/>
            <person name="Eads B.D."/>
            <person name="Frohlich T."/>
            <person name="Geiler-Samerotte K.A."/>
            <person name="Gerlach D."/>
            <person name="Hatcher P."/>
            <person name="Jogdeo S."/>
            <person name="Krijgsveld J."/>
            <person name="Kriventseva E.V."/>
            <person name="Kultz D."/>
            <person name="Laforsch C."/>
            <person name="Lindquist E."/>
            <person name="Lopez J."/>
            <person name="Manak J.R."/>
            <person name="Muller J."/>
            <person name="Pangilinan J."/>
            <person name="Patwardhan R.P."/>
            <person name="Pitluck S."/>
            <person name="Pritham E.J."/>
            <person name="Rechtsteiner A."/>
            <person name="Rho M."/>
            <person name="Rogozin I.B."/>
            <person name="Sakarya O."/>
            <person name="Salamov A."/>
            <person name="Schaack S."/>
            <person name="Shapiro H."/>
            <person name="Shiga Y."/>
            <person name="Skalitzky C."/>
            <person name="Smith Z."/>
            <person name="Souvorov A."/>
            <person name="Sung W."/>
            <person name="Tang Z."/>
            <person name="Tsuchiya D."/>
            <person name="Tu H."/>
            <person name="Vos H."/>
            <person name="Wang M."/>
            <person name="Wolf Y.I."/>
            <person name="Yamagata H."/>
            <person name="Yamada T."/>
            <person name="Ye Y."/>
            <person name="Shaw J.R."/>
            <person name="Andrews J."/>
            <person name="Crease T.J."/>
            <person name="Tang H."/>
            <person name="Lucas S.M."/>
            <person name="Robertson H.M."/>
            <person name="Bork P."/>
            <person name="Koonin E.V."/>
            <person name="Zdobnov E.M."/>
            <person name="Grigoriev I.V."/>
            <person name="Lynch M."/>
            <person name="Boore J.L."/>
        </authorList>
    </citation>
    <scope>NUCLEOTIDE SEQUENCE [LARGE SCALE GENOMIC DNA]</scope>
</reference>
<dbReference type="GO" id="GO:0042765">
    <property type="term" value="C:GPI-anchor transamidase complex"/>
    <property type="evidence" value="ECO:0000318"/>
    <property type="project" value="GO_Central"/>
</dbReference>
<evidence type="ECO:0000313" key="15">
    <source>
        <dbReference type="Proteomes" id="UP000000305"/>
    </source>
</evidence>
<evidence type="ECO:0000313" key="14">
    <source>
        <dbReference type="EMBL" id="EFX81686.1"/>
    </source>
</evidence>
<keyword evidence="4 13" id="KW-1133">Transmembrane helix</keyword>
<comment type="subunit">
    <text evidence="10">Heteropentamer. Part of the GPI-anchor transamidase complex, consisting of PIGK, PIGT, PIGS, PIGU and GAA1. Interacts with PIGK.</text>
</comment>
<dbReference type="EMBL" id="GL732542">
    <property type="protein sequence ID" value="EFX81686.1"/>
    <property type="molecule type" value="Genomic_DNA"/>
</dbReference>
<dbReference type="SUPFAM" id="SSF53187">
    <property type="entry name" value="Zn-dependent exopeptidases"/>
    <property type="match status" value="1"/>
</dbReference>
<sequence>MGLLSNPSDKQLSPLLLKFVGKQKVLSSLFYIGSIVWFVCLAYRQFNAGTYFSENALLPGLVHSNFKEDFLARQYVAAIKAEAERYPNGMPHAFIAAQFKQLGLDTFTHNFSVKYPLDENEVYSGKNVYGILRASRGASTECLVMSVPYRPPDSVLTGTNAGIAIMLSLAASFRAASYWARDVIFVVTEHEQLGMEAWLEAYHYTSSGSNSIDFGQLDARAGAIQAAINLEIPYEKISHIDVRMEGLNGQLPNLDLVNLVHRLFQQERFTTTLKEREDYPDPLSMEGWIYSASSLLTLMASQATGVPTGNHGLFHRFGIEALTVAGSYKRGWHGSNFLLMGRAIEGIMRSLNNLQERFHQSFFFYLLPATNRYVSIGVYMPPFGLMIGSMLLQAVALYISRKENPNEKQNWNFLNLGSFVLYSTICGLLFYSAPEKLTRFNRSMALGLSTEDVVFGGFCMLSVIHCILTSTVGVRMLSIQRLSANCVQCAILLLTSTLMYAVAMGNISLAVLTCFIISPVFSIAKPVSQRFLKYCRYAVLMLVHPLSLLFIATLIDTYRVFPEEINQPWKFFGKTHIAAQRALIYAVVDGTFYGNWLFFAVSTLYLPLWSLAWANLGNLSR</sequence>
<name>E9GFR9_DAPPU</name>
<accession>E9GFR9</accession>
<evidence type="ECO:0000256" key="8">
    <source>
        <dbReference type="ARBA" id="ARBA00083563"/>
    </source>
</evidence>
<feature type="transmembrane region" description="Helical" evidence="13">
    <location>
        <begin position="379"/>
        <end position="399"/>
    </location>
</feature>
<dbReference type="STRING" id="6669.E9GFR9"/>
<dbReference type="OMA" id="GGQMGID"/>
<evidence type="ECO:0000256" key="10">
    <source>
        <dbReference type="ARBA" id="ARBA00093557"/>
    </source>
</evidence>
<evidence type="ECO:0000256" key="7">
    <source>
        <dbReference type="ARBA" id="ARBA00023180"/>
    </source>
</evidence>
<keyword evidence="6" id="KW-1015">Disulfide bond</keyword>
<evidence type="ECO:0000256" key="9">
    <source>
        <dbReference type="ARBA" id="ARBA00093336"/>
    </source>
</evidence>
<keyword evidence="3" id="KW-0256">Endoplasmic reticulum</keyword>
<comment type="subcellular location">
    <subcellularLocation>
        <location evidence="1">Endoplasmic reticulum membrane</location>
        <topology evidence="1">Multi-pass membrane protein</topology>
    </subcellularLocation>
</comment>
<keyword evidence="2 13" id="KW-0812">Transmembrane</keyword>
<dbReference type="GO" id="GO:0016255">
    <property type="term" value="P:attachment of GPI anchor to protein"/>
    <property type="evidence" value="ECO:0000318"/>
    <property type="project" value="GO_Central"/>
</dbReference>
<protein>
    <recommendedName>
        <fullName evidence="11">GPI-anchor transamidase component GPAA1</fullName>
    </recommendedName>
    <alternativeName>
        <fullName evidence="8">GAA1 protein homolog</fullName>
    </alternativeName>
    <alternativeName>
        <fullName evidence="12">Glycosylphosphatidylinositol anchor attachment 1 protein</fullName>
    </alternativeName>
</protein>
<feature type="transmembrane region" description="Helical" evidence="13">
    <location>
        <begin position="509"/>
        <end position="527"/>
    </location>
</feature>
<evidence type="ECO:0000256" key="2">
    <source>
        <dbReference type="ARBA" id="ARBA00022692"/>
    </source>
</evidence>
<dbReference type="Proteomes" id="UP000000305">
    <property type="component" value="Unassembled WGS sequence"/>
</dbReference>
<proteinExistence type="predicted"/>
<dbReference type="PANTHER" id="PTHR13304:SF0">
    <property type="entry name" value="GLYCOSYLPHOSPHATIDYLINOSITOL ANCHOR ATTACHMENT 1 PROTEIN"/>
    <property type="match status" value="1"/>
</dbReference>
<dbReference type="FunCoup" id="E9GFR9">
    <property type="interactions" value="1776"/>
</dbReference>
<evidence type="ECO:0000256" key="3">
    <source>
        <dbReference type="ARBA" id="ARBA00022824"/>
    </source>
</evidence>
<feature type="transmembrane region" description="Helical" evidence="13">
    <location>
        <begin position="534"/>
        <end position="555"/>
    </location>
</feature>
<dbReference type="AlphaFoldDB" id="E9GFR9"/>
<evidence type="ECO:0000256" key="6">
    <source>
        <dbReference type="ARBA" id="ARBA00023157"/>
    </source>
</evidence>
<keyword evidence="7" id="KW-0325">Glycoprotein</keyword>
<evidence type="ECO:0000256" key="13">
    <source>
        <dbReference type="SAM" id="Phobius"/>
    </source>
</evidence>
<evidence type="ECO:0000256" key="1">
    <source>
        <dbReference type="ARBA" id="ARBA00004477"/>
    </source>
</evidence>
<dbReference type="Pfam" id="PF04114">
    <property type="entry name" value="Gaa1"/>
    <property type="match status" value="1"/>
</dbReference>
<dbReference type="InterPro" id="IPR007246">
    <property type="entry name" value="Gaa1"/>
</dbReference>
<comment type="function">
    <text evidence="9">Component of the glycosylphosphatidylinositol-anchor (GPI-anchor) transamidase (GPI-T) complex that catalyzes the formation of the linkage between a proprotein and a GPI-anchor and participates in GPI anchored protein biosynthesis. Binds GPI-anchor.</text>
</comment>
<keyword evidence="15" id="KW-1185">Reference proteome</keyword>
<evidence type="ECO:0000256" key="5">
    <source>
        <dbReference type="ARBA" id="ARBA00023136"/>
    </source>
</evidence>
<dbReference type="Gene3D" id="3.40.630.10">
    <property type="entry name" value="Zn peptidases"/>
    <property type="match status" value="1"/>
</dbReference>